<dbReference type="AlphaFoldDB" id="Q07YE4"/>
<reference evidence="2 3" key="1">
    <citation type="submission" date="2006-08" db="EMBL/GenBank/DDBJ databases">
        <title>Complete sequence of Shewanella frigidimarina NCIMB 400.</title>
        <authorList>
            <consortium name="US DOE Joint Genome Institute"/>
            <person name="Copeland A."/>
            <person name="Lucas S."/>
            <person name="Lapidus A."/>
            <person name="Barry K."/>
            <person name="Detter J.C."/>
            <person name="Glavina del Rio T."/>
            <person name="Hammon N."/>
            <person name="Israni S."/>
            <person name="Dalin E."/>
            <person name="Tice H."/>
            <person name="Pitluck S."/>
            <person name="Fredrickson J.K."/>
            <person name="Kolker E."/>
            <person name="McCuel L.A."/>
            <person name="DiChristina T."/>
            <person name="Nealson K.H."/>
            <person name="Newman D."/>
            <person name="Tiedje J.M."/>
            <person name="Zhou J."/>
            <person name="Romine M.F."/>
            <person name="Culley D.E."/>
            <person name="Serres M."/>
            <person name="Chertkov O."/>
            <person name="Brettin T."/>
            <person name="Bruce D."/>
            <person name="Han C."/>
            <person name="Tapia R."/>
            <person name="Gilna P."/>
            <person name="Schmutz J."/>
            <person name="Larimer F."/>
            <person name="Land M."/>
            <person name="Hauser L."/>
            <person name="Kyrpides N."/>
            <person name="Mikhailova N."/>
            <person name="Richardson P."/>
        </authorList>
    </citation>
    <scope>NUCLEOTIDE SEQUENCE [LARGE SCALE GENOMIC DNA]</scope>
    <source>
        <strain evidence="2 3">NCIMB 400</strain>
    </source>
</reference>
<dbReference type="HOGENOM" id="CLU_112021_0_0_6"/>
<dbReference type="eggNOG" id="ENOG50332RB">
    <property type="taxonomic scope" value="Bacteria"/>
</dbReference>
<name>Q07YE4_SHEFN</name>
<dbReference type="RefSeq" id="WP_011638576.1">
    <property type="nucleotide sequence ID" value="NC_008345.1"/>
</dbReference>
<evidence type="ECO:0000313" key="2">
    <source>
        <dbReference type="EMBL" id="ABI72970.1"/>
    </source>
</evidence>
<dbReference type="Pfam" id="PF20598">
    <property type="entry name" value="DUF6795"/>
    <property type="match status" value="1"/>
</dbReference>
<evidence type="ECO:0000313" key="3">
    <source>
        <dbReference type="Proteomes" id="UP000000684"/>
    </source>
</evidence>
<proteinExistence type="predicted"/>
<feature type="domain" description="DUF6795" evidence="1">
    <location>
        <begin position="16"/>
        <end position="119"/>
    </location>
</feature>
<dbReference type="InterPro" id="IPR046474">
    <property type="entry name" value="DUF6795"/>
</dbReference>
<keyword evidence="3" id="KW-1185">Reference proteome</keyword>
<accession>Q07YE4</accession>
<dbReference type="GeneID" id="41839451"/>
<gene>
    <name evidence="2" type="ordered locus">Sfri_3133</name>
</gene>
<sequence length="145" mass="16239">MPGMLKKHTVELCPEVSGKITNNGIPIKELLIERSLTYADEEYSDNCMTNAVGEFSFTAKAIKSRLPGNILHEPVVRQVLEFTLDGNDSETYIWATNQHNITCPDVCKSHLSNLNPDICNDEEVFELVNVEAPEYPLIVRSICSL</sequence>
<dbReference type="EMBL" id="CP000447">
    <property type="protein sequence ID" value="ABI72970.1"/>
    <property type="molecule type" value="Genomic_DNA"/>
</dbReference>
<protein>
    <recommendedName>
        <fullName evidence="1">DUF6795 domain-containing protein</fullName>
    </recommendedName>
</protein>
<dbReference type="Proteomes" id="UP000000684">
    <property type="component" value="Chromosome"/>
</dbReference>
<organism evidence="2 3">
    <name type="scientific">Shewanella frigidimarina (strain NCIMB 400)</name>
    <dbReference type="NCBI Taxonomy" id="318167"/>
    <lineage>
        <taxon>Bacteria</taxon>
        <taxon>Pseudomonadati</taxon>
        <taxon>Pseudomonadota</taxon>
        <taxon>Gammaproteobacteria</taxon>
        <taxon>Alteromonadales</taxon>
        <taxon>Shewanellaceae</taxon>
        <taxon>Shewanella</taxon>
    </lineage>
</organism>
<dbReference type="KEGG" id="sfr:Sfri_3133"/>
<dbReference type="OrthoDB" id="6313843at2"/>
<evidence type="ECO:0000259" key="1">
    <source>
        <dbReference type="Pfam" id="PF20598"/>
    </source>
</evidence>